<dbReference type="Pfam" id="PF01590">
    <property type="entry name" value="GAF"/>
    <property type="match status" value="1"/>
</dbReference>
<dbReference type="SMART" id="SM00065">
    <property type="entry name" value="GAF"/>
    <property type="match status" value="1"/>
</dbReference>
<evidence type="ECO:0000259" key="3">
    <source>
        <dbReference type="SMART" id="SM00065"/>
    </source>
</evidence>
<reference evidence="4 5" key="1">
    <citation type="journal article" date="2006" name="Science">
        <title>Phytophthora genome sequences uncover evolutionary origins and mechanisms of pathogenesis.</title>
        <authorList>
            <person name="Tyler B.M."/>
            <person name="Tripathy S."/>
            <person name="Zhang X."/>
            <person name="Dehal P."/>
            <person name="Jiang R.H."/>
            <person name="Aerts A."/>
            <person name="Arredondo F.D."/>
            <person name="Baxter L."/>
            <person name="Bensasson D."/>
            <person name="Beynon J.L."/>
            <person name="Chapman J."/>
            <person name="Damasceno C.M."/>
            <person name="Dorrance A.E."/>
            <person name="Dou D."/>
            <person name="Dickerman A.W."/>
            <person name="Dubchak I.L."/>
            <person name="Garbelotto M."/>
            <person name="Gijzen M."/>
            <person name="Gordon S.G."/>
            <person name="Govers F."/>
            <person name="Grunwald N.J."/>
            <person name="Huang W."/>
            <person name="Ivors K.L."/>
            <person name="Jones R.W."/>
            <person name="Kamoun S."/>
            <person name="Krampis K."/>
            <person name="Lamour K.H."/>
            <person name="Lee M.K."/>
            <person name="McDonald W.H."/>
            <person name="Medina M."/>
            <person name="Meijer H.J."/>
            <person name="Nordberg E.K."/>
            <person name="Maclean D.J."/>
            <person name="Ospina-Giraldo M.D."/>
            <person name="Morris P.F."/>
            <person name="Phuntumart V."/>
            <person name="Putnam N.H."/>
            <person name="Rash S."/>
            <person name="Rose J.K."/>
            <person name="Sakihama Y."/>
            <person name="Salamov A.A."/>
            <person name="Savidor A."/>
            <person name="Scheuring C.F."/>
            <person name="Smith B.M."/>
            <person name="Sobral B.W."/>
            <person name="Terry A."/>
            <person name="Torto-Alalibo T.A."/>
            <person name="Win J."/>
            <person name="Xu Z."/>
            <person name="Zhang H."/>
            <person name="Grigoriev I.V."/>
            <person name="Rokhsar D.S."/>
            <person name="Boore J.L."/>
        </authorList>
    </citation>
    <scope>NUCLEOTIDE SEQUENCE [LARGE SCALE GENOMIC DNA]</scope>
    <source>
        <strain evidence="4 5">P6497</strain>
    </source>
</reference>
<protein>
    <recommendedName>
        <fullName evidence="3">GAF domain-containing protein</fullName>
    </recommendedName>
</protein>
<dbReference type="InParanoid" id="G4YTP7"/>
<feature type="non-terminal residue" evidence="4">
    <location>
        <position position="654"/>
    </location>
</feature>
<gene>
    <name evidence="4" type="ORF">PHYSODRAFT_436590</name>
</gene>
<evidence type="ECO:0000313" key="5">
    <source>
        <dbReference type="Proteomes" id="UP000002640"/>
    </source>
</evidence>
<feature type="compositionally biased region" description="Polar residues" evidence="2">
    <location>
        <begin position="23"/>
        <end position="35"/>
    </location>
</feature>
<dbReference type="KEGG" id="psoj:PHYSODRAFT_436590"/>
<feature type="region of interest" description="Disordered" evidence="2">
    <location>
        <begin position="1"/>
        <end position="42"/>
    </location>
</feature>
<dbReference type="InterPro" id="IPR029016">
    <property type="entry name" value="GAF-like_dom_sf"/>
</dbReference>
<dbReference type="STRING" id="1094619.G4YTP7"/>
<keyword evidence="1" id="KW-0175">Coiled coil</keyword>
<sequence>MYSPLSASVYSSSKKRTLQSSSGTSPHLATLQRSRLTPLPANTRAKDPLLHEKMRQDAQTISFLKQRLVLLEREVSASTKHRHMTEKQIAQLSLETQRLQGEKTQQQARIDELDKTVLRQRHEYDKLAARYAAVYANLQKLVDQQQNPSDNSAQQSALQALVRENQDFLRKLRVLEARHAEDKALTSNQEKKIKRLKAEIEALKHMHDAKNHEDDLDESSSDTDQVSRLTRPKKRADSDVNYGGRPNSASTASITSSTPRRAGSPVRVQVVQNTALGTAGHLVTAEAYQYIDPNILKVLEKVDSQFSITNAINLSVVLKKWLNSCVHVVCSTHLPTVLQTLLKRMCELMHCEHVALFTVDYAARKLVATSSERGPERWELPLDKGISGYAARHNVLCNVPCANDDPRFFSSTDSITNTTSREVLALPIVHELQLYLEAHLAGAGDSNRTKVNGHGVFAVLRAWNTTHQKPFSPNDQILGSLLAIQAGIILRQTAVTKTLQKINHKTHQILQMPSEIITKASLVAVAQNELGECLGIKQLRIFIFDAAAHKLWHAGEQLPHDTGDGSTQTLVRRYVSAQASLCALLLRSDATAMILTEPSAQTAFNDTVDIPGGARGLYLVPILSPWGNGALPFGVVQVARVAKARLSASPFALT</sequence>
<name>G4YTP7_PHYSP</name>
<feature type="domain" description="GAF" evidence="3">
    <location>
        <begin position="333"/>
        <end position="500"/>
    </location>
</feature>
<accession>G4YTP7</accession>
<evidence type="ECO:0000256" key="1">
    <source>
        <dbReference type="SAM" id="Coils"/>
    </source>
</evidence>
<keyword evidence="5" id="KW-1185">Reference proteome</keyword>
<dbReference type="GeneID" id="20652534"/>
<dbReference type="AlphaFoldDB" id="G4YTP7"/>
<dbReference type="RefSeq" id="XP_009519563.1">
    <property type="nucleotide sequence ID" value="XM_009521268.1"/>
</dbReference>
<feature type="region of interest" description="Disordered" evidence="2">
    <location>
        <begin position="208"/>
        <end position="266"/>
    </location>
</feature>
<dbReference type="Proteomes" id="UP000002640">
    <property type="component" value="Unassembled WGS sequence"/>
</dbReference>
<feature type="compositionally biased region" description="Low complexity" evidence="2">
    <location>
        <begin position="248"/>
        <end position="258"/>
    </location>
</feature>
<proteinExistence type="predicted"/>
<dbReference type="Gene3D" id="3.30.450.40">
    <property type="match status" value="1"/>
</dbReference>
<dbReference type="EMBL" id="JH159152">
    <property type="protein sequence ID" value="EGZ24275.1"/>
    <property type="molecule type" value="Genomic_DNA"/>
</dbReference>
<dbReference type="SMR" id="G4YTP7"/>
<organism evidence="4 5">
    <name type="scientific">Phytophthora sojae (strain P6497)</name>
    <name type="common">Soybean stem and root rot agent</name>
    <name type="synonym">Phytophthora megasperma f. sp. glycines</name>
    <dbReference type="NCBI Taxonomy" id="1094619"/>
    <lineage>
        <taxon>Eukaryota</taxon>
        <taxon>Sar</taxon>
        <taxon>Stramenopiles</taxon>
        <taxon>Oomycota</taxon>
        <taxon>Peronosporomycetes</taxon>
        <taxon>Peronosporales</taxon>
        <taxon>Peronosporaceae</taxon>
        <taxon>Phytophthora</taxon>
    </lineage>
</organism>
<dbReference type="SUPFAM" id="SSF55781">
    <property type="entry name" value="GAF domain-like"/>
    <property type="match status" value="1"/>
</dbReference>
<evidence type="ECO:0000313" key="4">
    <source>
        <dbReference type="EMBL" id="EGZ24275.1"/>
    </source>
</evidence>
<feature type="coiled-coil region" evidence="1">
    <location>
        <begin position="89"/>
        <end position="116"/>
    </location>
</feature>
<feature type="compositionally biased region" description="Low complexity" evidence="2">
    <location>
        <begin position="1"/>
        <end position="22"/>
    </location>
</feature>
<dbReference type="OMA" id="QLYLASH"/>
<evidence type="ECO:0000256" key="2">
    <source>
        <dbReference type="SAM" id="MobiDB-lite"/>
    </source>
</evidence>
<dbReference type="InterPro" id="IPR003018">
    <property type="entry name" value="GAF"/>
</dbReference>